<name>A0A0A5GP92_9BACI</name>
<dbReference type="PANTHER" id="PTHR23517">
    <property type="entry name" value="RESISTANCE PROTEIN MDTM, PUTATIVE-RELATED-RELATED"/>
    <property type="match status" value="1"/>
</dbReference>
<dbReference type="InterPro" id="IPR011701">
    <property type="entry name" value="MFS"/>
</dbReference>
<evidence type="ECO:0000259" key="8">
    <source>
        <dbReference type="PROSITE" id="PS50850"/>
    </source>
</evidence>
<dbReference type="InterPro" id="IPR050171">
    <property type="entry name" value="MFS_Transporters"/>
</dbReference>
<feature type="transmembrane region" description="Helical" evidence="7">
    <location>
        <begin position="12"/>
        <end position="36"/>
    </location>
</feature>
<feature type="transmembrane region" description="Helical" evidence="7">
    <location>
        <begin position="296"/>
        <end position="312"/>
    </location>
</feature>
<feature type="transmembrane region" description="Helical" evidence="7">
    <location>
        <begin position="318"/>
        <end position="336"/>
    </location>
</feature>
<dbReference type="PROSITE" id="PS00216">
    <property type="entry name" value="SUGAR_TRANSPORT_1"/>
    <property type="match status" value="1"/>
</dbReference>
<comment type="caution">
    <text evidence="9">The sequence shown here is derived from an EMBL/GenBank/DDBJ whole genome shotgun (WGS) entry which is preliminary data.</text>
</comment>
<evidence type="ECO:0000256" key="4">
    <source>
        <dbReference type="ARBA" id="ARBA00022692"/>
    </source>
</evidence>
<sequence length="427" mass="47405">MKFKDLHRNVQIRICMQFLTGFTMGAVFPYLAIYFAGRVGEVMTGLMLMAVVLSGLVGGLVGGFISDQIGRKQLMVWSEFGVGMVFIVIAFLNSPWYSETYGTFGLLLLSMLFGGVLGPTSQAMVLDVTTSENRRYVFTLMYWVNNVSMALAGMLGAFLFANYLFQLFLAVAALSILSAWITSRFIIETYKRPEQSKGKEKTSIWNNYKPVFQNKTFLAFLGAGVLIFALEEQLTNYLAVRFSEVMSAEPLLPFGNGGIGVDGTLMLGILRTENTVLVVFIATFVTWMVRKWENKSILIVGITIYTIGYAVFTLTHTPWLLMVMMLLVTLGELMYYPVAQSMLGDLPPDDAKSSYMAVYEFTFYSATFVAGVGIMLGSVIPSFGMGILYVLFGATGLFLYLHVNEKLKEKETLPKAVQEPTQTSNSS</sequence>
<evidence type="ECO:0000256" key="6">
    <source>
        <dbReference type="ARBA" id="ARBA00023136"/>
    </source>
</evidence>
<feature type="transmembrane region" description="Helical" evidence="7">
    <location>
        <begin position="74"/>
        <end position="92"/>
    </location>
</feature>
<keyword evidence="5 7" id="KW-1133">Transmembrane helix</keyword>
<keyword evidence="3" id="KW-1003">Cell membrane</keyword>
<dbReference type="GO" id="GO:0022857">
    <property type="term" value="F:transmembrane transporter activity"/>
    <property type="evidence" value="ECO:0007669"/>
    <property type="project" value="InterPro"/>
</dbReference>
<evidence type="ECO:0000256" key="7">
    <source>
        <dbReference type="SAM" id="Phobius"/>
    </source>
</evidence>
<feature type="transmembrane region" description="Helical" evidence="7">
    <location>
        <begin position="357"/>
        <end position="380"/>
    </location>
</feature>
<keyword evidence="2" id="KW-0813">Transport</keyword>
<evidence type="ECO:0000313" key="10">
    <source>
        <dbReference type="Proteomes" id="UP000030528"/>
    </source>
</evidence>
<feature type="transmembrane region" description="Helical" evidence="7">
    <location>
        <begin position="140"/>
        <end position="161"/>
    </location>
</feature>
<dbReference type="AlphaFoldDB" id="A0A0A5GP92"/>
<evidence type="ECO:0000256" key="1">
    <source>
        <dbReference type="ARBA" id="ARBA00004651"/>
    </source>
</evidence>
<reference evidence="9 10" key="1">
    <citation type="submission" date="2013-08" db="EMBL/GenBank/DDBJ databases">
        <authorList>
            <person name="Huang J."/>
            <person name="Wang G."/>
        </authorList>
    </citation>
    <scope>NUCLEOTIDE SEQUENCE [LARGE SCALE GENOMIC DNA]</scope>
    <source>
        <strain evidence="9 10">JSM 076056</strain>
    </source>
</reference>
<evidence type="ECO:0000256" key="2">
    <source>
        <dbReference type="ARBA" id="ARBA00022448"/>
    </source>
</evidence>
<dbReference type="InterPro" id="IPR020846">
    <property type="entry name" value="MFS_dom"/>
</dbReference>
<dbReference type="Proteomes" id="UP000030528">
    <property type="component" value="Unassembled WGS sequence"/>
</dbReference>
<feature type="transmembrane region" description="Helical" evidence="7">
    <location>
        <begin position="42"/>
        <end position="62"/>
    </location>
</feature>
<dbReference type="InterPro" id="IPR005829">
    <property type="entry name" value="Sugar_transporter_CS"/>
</dbReference>
<dbReference type="PANTHER" id="PTHR23517:SF3">
    <property type="entry name" value="INTEGRAL MEMBRANE TRANSPORT PROTEIN"/>
    <property type="match status" value="1"/>
</dbReference>
<dbReference type="PROSITE" id="PS50850">
    <property type="entry name" value="MFS"/>
    <property type="match status" value="1"/>
</dbReference>
<gene>
    <name evidence="9" type="ORF">N781_01010</name>
</gene>
<dbReference type="EMBL" id="AVPE01000001">
    <property type="protein sequence ID" value="KGX93809.1"/>
    <property type="molecule type" value="Genomic_DNA"/>
</dbReference>
<dbReference type="Pfam" id="PF07690">
    <property type="entry name" value="MFS_1"/>
    <property type="match status" value="1"/>
</dbReference>
<feature type="transmembrane region" description="Helical" evidence="7">
    <location>
        <begin position="386"/>
        <end position="403"/>
    </location>
</feature>
<accession>A0A0A5GP92</accession>
<evidence type="ECO:0000313" key="9">
    <source>
        <dbReference type="EMBL" id="KGX93809.1"/>
    </source>
</evidence>
<dbReference type="OrthoDB" id="9793283at2"/>
<feature type="transmembrane region" description="Helical" evidence="7">
    <location>
        <begin position="167"/>
        <end position="190"/>
    </location>
</feature>
<feature type="transmembrane region" description="Helical" evidence="7">
    <location>
        <begin position="104"/>
        <end position="128"/>
    </location>
</feature>
<organism evidence="9 10">
    <name type="scientific">Pontibacillus halophilus JSM 076056 = DSM 19796</name>
    <dbReference type="NCBI Taxonomy" id="1385510"/>
    <lineage>
        <taxon>Bacteria</taxon>
        <taxon>Bacillati</taxon>
        <taxon>Bacillota</taxon>
        <taxon>Bacilli</taxon>
        <taxon>Bacillales</taxon>
        <taxon>Bacillaceae</taxon>
        <taxon>Pontibacillus</taxon>
    </lineage>
</organism>
<evidence type="ECO:0000256" key="3">
    <source>
        <dbReference type="ARBA" id="ARBA00022475"/>
    </source>
</evidence>
<dbReference type="eggNOG" id="COG2814">
    <property type="taxonomic scope" value="Bacteria"/>
</dbReference>
<dbReference type="STRING" id="1385510.GCA_000425205_00276"/>
<keyword evidence="10" id="KW-1185">Reference proteome</keyword>
<dbReference type="RefSeq" id="WP_051239570.1">
    <property type="nucleotide sequence ID" value="NZ_AULI01000001.1"/>
</dbReference>
<feature type="domain" description="Major facilitator superfamily (MFS) profile" evidence="8">
    <location>
        <begin position="1"/>
        <end position="411"/>
    </location>
</feature>
<keyword evidence="6 7" id="KW-0472">Membrane</keyword>
<feature type="transmembrane region" description="Helical" evidence="7">
    <location>
        <begin position="211"/>
        <end position="230"/>
    </location>
</feature>
<proteinExistence type="predicted"/>
<feature type="transmembrane region" description="Helical" evidence="7">
    <location>
        <begin position="269"/>
        <end position="289"/>
    </location>
</feature>
<evidence type="ECO:0000256" key="5">
    <source>
        <dbReference type="ARBA" id="ARBA00022989"/>
    </source>
</evidence>
<protein>
    <submittedName>
        <fullName evidence="9">MFS transporter</fullName>
    </submittedName>
</protein>
<keyword evidence="4 7" id="KW-0812">Transmembrane</keyword>
<dbReference type="Gene3D" id="1.20.1250.20">
    <property type="entry name" value="MFS general substrate transporter like domains"/>
    <property type="match status" value="1"/>
</dbReference>
<dbReference type="InterPro" id="IPR036259">
    <property type="entry name" value="MFS_trans_sf"/>
</dbReference>
<dbReference type="GO" id="GO:0005886">
    <property type="term" value="C:plasma membrane"/>
    <property type="evidence" value="ECO:0007669"/>
    <property type="project" value="UniProtKB-SubCell"/>
</dbReference>
<comment type="subcellular location">
    <subcellularLocation>
        <location evidence="1">Cell membrane</location>
        <topology evidence="1">Multi-pass membrane protein</topology>
    </subcellularLocation>
</comment>
<dbReference type="SUPFAM" id="SSF103473">
    <property type="entry name" value="MFS general substrate transporter"/>
    <property type="match status" value="1"/>
</dbReference>